<reference evidence="1 2" key="1">
    <citation type="journal article" date="2018" name="Front. Plant Sci.">
        <title>Red Clover (Trifolium pratense) and Zigzag Clover (T. medium) - A Picture of Genomic Similarities and Differences.</title>
        <authorList>
            <person name="Dluhosova J."/>
            <person name="Istvanek J."/>
            <person name="Nedelnik J."/>
            <person name="Repkova J."/>
        </authorList>
    </citation>
    <scope>NUCLEOTIDE SEQUENCE [LARGE SCALE GENOMIC DNA]</scope>
    <source>
        <strain evidence="2">cv. 10/8</strain>
        <tissue evidence="1">Leaf</tissue>
    </source>
</reference>
<sequence>MRLPEFQEKQKNGLFAVNCARLGTAEPGAENGKNGDEVAVNCTRLGTAESGAGA</sequence>
<protein>
    <submittedName>
        <fullName evidence="1">Uncharacterized protein</fullName>
    </submittedName>
</protein>
<evidence type="ECO:0000313" key="2">
    <source>
        <dbReference type="Proteomes" id="UP000265520"/>
    </source>
</evidence>
<organism evidence="1 2">
    <name type="scientific">Trifolium medium</name>
    <dbReference type="NCBI Taxonomy" id="97028"/>
    <lineage>
        <taxon>Eukaryota</taxon>
        <taxon>Viridiplantae</taxon>
        <taxon>Streptophyta</taxon>
        <taxon>Embryophyta</taxon>
        <taxon>Tracheophyta</taxon>
        <taxon>Spermatophyta</taxon>
        <taxon>Magnoliopsida</taxon>
        <taxon>eudicotyledons</taxon>
        <taxon>Gunneridae</taxon>
        <taxon>Pentapetalae</taxon>
        <taxon>rosids</taxon>
        <taxon>fabids</taxon>
        <taxon>Fabales</taxon>
        <taxon>Fabaceae</taxon>
        <taxon>Papilionoideae</taxon>
        <taxon>50 kb inversion clade</taxon>
        <taxon>NPAAA clade</taxon>
        <taxon>Hologalegina</taxon>
        <taxon>IRL clade</taxon>
        <taxon>Trifolieae</taxon>
        <taxon>Trifolium</taxon>
    </lineage>
</organism>
<accession>A0A392V9P9</accession>
<dbReference type="Proteomes" id="UP000265520">
    <property type="component" value="Unassembled WGS sequence"/>
</dbReference>
<evidence type="ECO:0000313" key="1">
    <source>
        <dbReference type="EMBL" id="MCI85048.1"/>
    </source>
</evidence>
<comment type="caution">
    <text evidence="1">The sequence shown here is derived from an EMBL/GenBank/DDBJ whole genome shotgun (WGS) entry which is preliminary data.</text>
</comment>
<dbReference type="EMBL" id="LXQA011105722">
    <property type="protein sequence ID" value="MCI85048.1"/>
    <property type="molecule type" value="Genomic_DNA"/>
</dbReference>
<proteinExistence type="predicted"/>
<keyword evidence="2" id="KW-1185">Reference proteome</keyword>
<dbReference type="AlphaFoldDB" id="A0A392V9P9"/>
<name>A0A392V9P9_9FABA</name>